<evidence type="ECO:0000256" key="6">
    <source>
        <dbReference type="ARBA" id="ARBA00047984"/>
    </source>
</evidence>
<evidence type="ECO:0000256" key="7">
    <source>
        <dbReference type="PROSITE-ProRule" id="PRU00552"/>
    </source>
</evidence>
<feature type="domain" description="Helicase C-terminal" evidence="11">
    <location>
        <begin position="477"/>
        <end position="645"/>
    </location>
</feature>
<feature type="compositionally biased region" description="Pro residues" evidence="9">
    <location>
        <begin position="201"/>
        <end position="212"/>
    </location>
</feature>
<dbReference type="SMART" id="SM00490">
    <property type="entry name" value="HELICc"/>
    <property type="match status" value="1"/>
</dbReference>
<dbReference type="Gene3D" id="3.40.50.300">
    <property type="entry name" value="P-loop containing nucleotide triphosphate hydrolases"/>
    <property type="match status" value="2"/>
</dbReference>
<reference evidence="13" key="2">
    <citation type="journal article" date="2023" name="Science">
        <title>Genomic signatures of disease resistance in endangered staghorn corals.</title>
        <authorList>
            <person name="Vollmer S.V."/>
            <person name="Selwyn J.D."/>
            <person name="Despard B.A."/>
            <person name="Roesel C.L."/>
        </authorList>
    </citation>
    <scope>NUCLEOTIDE SEQUENCE</scope>
    <source>
        <strain evidence="13">K2</strain>
    </source>
</reference>
<comment type="catalytic activity">
    <reaction evidence="6">
        <text>ATP + H2O = ADP + phosphate + H(+)</text>
        <dbReference type="Rhea" id="RHEA:13065"/>
        <dbReference type="ChEBI" id="CHEBI:15377"/>
        <dbReference type="ChEBI" id="CHEBI:15378"/>
        <dbReference type="ChEBI" id="CHEBI:30616"/>
        <dbReference type="ChEBI" id="CHEBI:43474"/>
        <dbReference type="ChEBI" id="CHEBI:456216"/>
        <dbReference type="EC" id="3.6.4.13"/>
    </reaction>
</comment>
<comment type="similarity">
    <text evidence="8">Belongs to the DEAD box helicase family.</text>
</comment>
<keyword evidence="5 8" id="KW-0067">ATP-binding</keyword>
<dbReference type="Proteomes" id="UP001249851">
    <property type="component" value="Unassembled WGS sequence"/>
</dbReference>
<keyword evidence="3 8" id="KW-0378">Hydrolase</keyword>
<evidence type="ECO:0000256" key="9">
    <source>
        <dbReference type="SAM" id="MobiDB-lite"/>
    </source>
</evidence>
<feature type="compositionally biased region" description="Gly residues" evidence="9">
    <location>
        <begin position="132"/>
        <end position="154"/>
    </location>
</feature>
<feature type="domain" description="DEAD-box RNA helicase Q" evidence="12">
    <location>
        <begin position="251"/>
        <end position="279"/>
    </location>
</feature>
<feature type="compositionally biased region" description="Gly residues" evidence="9">
    <location>
        <begin position="162"/>
        <end position="174"/>
    </location>
</feature>
<feature type="short sequence motif" description="Q motif" evidence="7">
    <location>
        <begin position="251"/>
        <end position="279"/>
    </location>
</feature>
<evidence type="ECO:0000313" key="13">
    <source>
        <dbReference type="EMBL" id="KAK2556634.1"/>
    </source>
</evidence>
<dbReference type="GO" id="GO:0016787">
    <property type="term" value="F:hydrolase activity"/>
    <property type="evidence" value="ECO:0007669"/>
    <property type="project" value="UniProtKB-KW"/>
</dbReference>
<keyword evidence="2 8" id="KW-0547">Nucleotide-binding</keyword>
<comment type="caution">
    <text evidence="13">The sequence shown here is derived from an EMBL/GenBank/DDBJ whole genome shotgun (WGS) entry which is preliminary data.</text>
</comment>
<dbReference type="PROSITE" id="PS00039">
    <property type="entry name" value="DEAD_ATP_HELICASE"/>
    <property type="match status" value="1"/>
</dbReference>
<feature type="compositionally biased region" description="Gly residues" evidence="9">
    <location>
        <begin position="72"/>
        <end position="87"/>
    </location>
</feature>
<dbReference type="InterPro" id="IPR011545">
    <property type="entry name" value="DEAD/DEAH_box_helicase_dom"/>
</dbReference>
<evidence type="ECO:0000256" key="1">
    <source>
        <dbReference type="ARBA" id="ARBA00012552"/>
    </source>
</evidence>
<dbReference type="GO" id="GO:0003724">
    <property type="term" value="F:RNA helicase activity"/>
    <property type="evidence" value="ECO:0007669"/>
    <property type="project" value="UniProtKB-EC"/>
</dbReference>
<dbReference type="FunFam" id="3.40.50.300:FF:000397">
    <property type="entry name" value="Probable ATP-dependent RNA helicase DDX4"/>
    <property type="match status" value="1"/>
</dbReference>
<dbReference type="GO" id="GO:0005524">
    <property type="term" value="F:ATP binding"/>
    <property type="evidence" value="ECO:0007669"/>
    <property type="project" value="UniProtKB-KW"/>
</dbReference>
<protein>
    <recommendedName>
        <fullName evidence="1">RNA helicase</fullName>
        <ecNumber evidence="1">3.6.4.13</ecNumber>
    </recommendedName>
</protein>
<evidence type="ECO:0000256" key="3">
    <source>
        <dbReference type="ARBA" id="ARBA00022801"/>
    </source>
</evidence>
<proteinExistence type="inferred from homology"/>
<dbReference type="Pfam" id="PF00270">
    <property type="entry name" value="DEAD"/>
    <property type="match status" value="1"/>
</dbReference>
<dbReference type="PROSITE" id="PS51194">
    <property type="entry name" value="HELICASE_CTER"/>
    <property type="match status" value="1"/>
</dbReference>
<dbReference type="PROSITE" id="PS51195">
    <property type="entry name" value="Q_MOTIF"/>
    <property type="match status" value="1"/>
</dbReference>
<dbReference type="CDD" id="cd18052">
    <property type="entry name" value="DEADc_DDX4"/>
    <property type="match status" value="1"/>
</dbReference>
<dbReference type="AlphaFoldDB" id="A0AAD9Q8E3"/>
<dbReference type="InterPro" id="IPR014014">
    <property type="entry name" value="RNA_helicase_DEAD_Q_motif"/>
</dbReference>
<feature type="compositionally biased region" description="Gly residues" evidence="9">
    <location>
        <begin position="97"/>
        <end position="117"/>
    </location>
</feature>
<feature type="compositionally biased region" description="Polar residues" evidence="9">
    <location>
        <begin position="708"/>
        <end position="724"/>
    </location>
</feature>
<dbReference type="InterPro" id="IPR001650">
    <property type="entry name" value="Helicase_C-like"/>
</dbReference>
<keyword evidence="4 8" id="KW-0347">Helicase</keyword>
<evidence type="ECO:0000259" key="12">
    <source>
        <dbReference type="PROSITE" id="PS51195"/>
    </source>
</evidence>
<gene>
    <name evidence="13" type="ORF">P5673_021183</name>
</gene>
<feature type="compositionally biased region" description="Gly residues" evidence="9">
    <location>
        <begin position="18"/>
        <end position="29"/>
    </location>
</feature>
<feature type="region of interest" description="Disordered" evidence="9">
    <location>
        <begin position="675"/>
        <end position="734"/>
    </location>
</feature>
<evidence type="ECO:0000256" key="5">
    <source>
        <dbReference type="ARBA" id="ARBA00022840"/>
    </source>
</evidence>
<dbReference type="FunFam" id="3.40.50.300:FF:000008">
    <property type="entry name" value="ATP-dependent RNA helicase RhlB"/>
    <property type="match status" value="1"/>
</dbReference>
<dbReference type="SUPFAM" id="SSF52540">
    <property type="entry name" value="P-loop containing nucleoside triphosphate hydrolases"/>
    <property type="match status" value="1"/>
</dbReference>
<name>A0AAD9Q8E3_ACRCE</name>
<feature type="compositionally biased region" description="Gly residues" evidence="9">
    <location>
        <begin position="689"/>
        <end position="704"/>
    </location>
</feature>
<evidence type="ECO:0000256" key="8">
    <source>
        <dbReference type="RuleBase" id="RU000492"/>
    </source>
</evidence>
<evidence type="ECO:0000256" key="4">
    <source>
        <dbReference type="ARBA" id="ARBA00022806"/>
    </source>
</evidence>
<evidence type="ECO:0000256" key="2">
    <source>
        <dbReference type="ARBA" id="ARBA00022741"/>
    </source>
</evidence>
<evidence type="ECO:0000259" key="11">
    <source>
        <dbReference type="PROSITE" id="PS51194"/>
    </source>
</evidence>
<feature type="compositionally biased region" description="Basic and acidic residues" evidence="9">
    <location>
        <begin position="177"/>
        <end position="186"/>
    </location>
</feature>
<evidence type="ECO:0000313" key="14">
    <source>
        <dbReference type="Proteomes" id="UP001249851"/>
    </source>
</evidence>
<dbReference type="PROSITE" id="PS51192">
    <property type="entry name" value="HELICASE_ATP_BIND_1"/>
    <property type="match status" value="1"/>
</dbReference>
<accession>A0AAD9Q8E3</accession>
<feature type="compositionally biased region" description="Polar residues" evidence="9">
    <location>
        <begin position="59"/>
        <end position="71"/>
    </location>
</feature>
<dbReference type="EMBL" id="JARQWQ010000054">
    <property type="protein sequence ID" value="KAK2556634.1"/>
    <property type="molecule type" value="Genomic_DNA"/>
</dbReference>
<dbReference type="PANTHER" id="PTHR47958">
    <property type="entry name" value="ATP-DEPENDENT RNA HELICASE DBP3"/>
    <property type="match status" value="1"/>
</dbReference>
<evidence type="ECO:0000259" key="10">
    <source>
        <dbReference type="PROSITE" id="PS51192"/>
    </source>
</evidence>
<keyword evidence="14" id="KW-1185">Reference proteome</keyword>
<organism evidence="13 14">
    <name type="scientific">Acropora cervicornis</name>
    <name type="common">Staghorn coral</name>
    <dbReference type="NCBI Taxonomy" id="6130"/>
    <lineage>
        <taxon>Eukaryota</taxon>
        <taxon>Metazoa</taxon>
        <taxon>Cnidaria</taxon>
        <taxon>Anthozoa</taxon>
        <taxon>Hexacorallia</taxon>
        <taxon>Scleractinia</taxon>
        <taxon>Astrocoeniina</taxon>
        <taxon>Acroporidae</taxon>
        <taxon>Acropora</taxon>
    </lineage>
</organism>
<dbReference type="SMART" id="SM00487">
    <property type="entry name" value="DEXDc"/>
    <property type="match status" value="1"/>
</dbReference>
<dbReference type="CDD" id="cd18787">
    <property type="entry name" value="SF2_C_DEAD"/>
    <property type="match status" value="1"/>
</dbReference>
<dbReference type="GO" id="GO:0003676">
    <property type="term" value="F:nucleic acid binding"/>
    <property type="evidence" value="ECO:0007669"/>
    <property type="project" value="InterPro"/>
</dbReference>
<feature type="domain" description="Helicase ATP-binding" evidence="10">
    <location>
        <begin position="282"/>
        <end position="466"/>
    </location>
</feature>
<dbReference type="EC" id="3.6.4.13" evidence="1"/>
<dbReference type="InterPro" id="IPR014001">
    <property type="entry name" value="Helicase_ATP-bd"/>
</dbReference>
<dbReference type="InterPro" id="IPR027417">
    <property type="entry name" value="P-loop_NTPase"/>
</dbReference>
<feature type="region of interest" description="Disordered" evidence="9">
    <location>
        <begin position="1"/>
        <end position="213"/>
    </location>
</feature>
<reference evidence="13" key="1">
    <citation type="journal article" date="2023" name="G3 (Bethesda)">
        <title>Whole genome assembly and annotation of the endangered Caribbean coral Acropora cervicornis.</title>
        <authorList>
            <person name="Selwyn J.D."/>
            <person name="Vollmer S.V."/>
        </authorList>
    </citation>
    <scope>NUCLEOTIDE SEQUENCE</scope>
    <source>
        <strain evidence="13">K2</strain>
    </source>
</reference>
<dbReference type="InterPro" id="IPR000629">
    <property type="entry name" value="RNA-helicase_DEAD-box_CS"/>
</dbReference>
<dbReference type="Pfam" id="PF00271">
    <property type="entry name" value="Helicase_C"/>
    <property type="match status" value="1"/>
</dbReference>
<sequence>MADDWEEDSGSTCVSSFGSGGGFGRGKFGNAGANSSPGDEAPRRKGFGRGGFGSASSSDQTTDFDSGSRQNGFGGSKGFGRGGGGGSSDSEKPARGFGSGGGGGFPKSGGFKSGGGFGKKDDNNGEESNPSSGGGGFGSRRSGFGGGGGGFSGGDDGEDGGGRGGGFGGGSGSGGRKRGEEGHFARESPQGGRSSGGGAYRPPPVTYVPPTPDESEEAMFRSIERGINFDKYDEIPVEVTGRGKESIIPIQSFSQAQLYDTFQQNVKKSNYTKPTPVQKYAIPAILGGRDVMACAQTGSGKTAAFLLPVMTGMLQKGLTSSSMMGGPQCPQALIISPTRELTCQIYNEARKFSHETIVKTVVVYGGVSVPHQLRKIEMGCNLLVATPGRLKDFIERGKISLEKIQYLILDEADRMLDMGFEPVIRQVVEKLGMPGKCERQTLMFSATFPEEIQRLAGDFLNDYIFITVGRVGGTTSDIQQTVMDVSDEQKREKLMDLLSCSGSDRTLVFVESKRGADFLASLLSQEGFPTTSIHGDRLQQQREEALEDFRRGRCPVLIATNVAARGLDIDNVKHVVNYDLPSEIDEFVHRVGRTGRIGHQGKATSFFTRGKDDKIARSLVKVLSDQELDYGLIWNNTPCIAKTKKEREDRQESTEIHSEWLDEIAESAVGTSYGPAGGRFASRDTRRQYGGGRGGASAGGGDSGWGTEWNSDSVNSEINGTSAWSPGGGEEEEW</sequence>